<organism evidence="1 2">
    <name type="scientific">Diversispora epigaea</name>
    <dbReference type="NCBI Taxonomy" id="1348612"/>
    <lineage>
        <taxon>Eukaryota</taxon>
        <taxon>Fungi</taxon>
        <taxon>Fungi incertae sedis</taxon>
        <taxon>Mucoromycota</taxon>
        <taxon>Glomeromycotina</taxon>
        <taxon>Glomeromycetes</taxon>
        <taxon>Diversisporales</taxon>
        <taxon>Diversisporaceae</taxon>
        <taxon>Diversispora</taxon>
    </lineage>
</organism>
<accession>A0A397I6M0</accession>
<proteinExistence type="predicted"/>
<gene>
    <name evidence="1" type="ORF">Glove_291g29</name>
</gene>
<sequence>MSSKQLSDKERKNLKLKELNFEIFQQEETTGCVFLITSKKEHWIFIWNSISSLFEKIDDDDKAFKQCMKEITLRLSNLETMQTNANKATHYASRHVDYAIKGSEDLMSIAEGQTS</sequence>
<evidence type="ECO:0000313" key="2">
    <source>
        <dbReference type="Proteomes" id="UP000266861"/>
    </source>
</evidence>
<comment type="caution">
    <text evidence="1">The sequence shown here is derived from an EMBL/GenBank/DDBJ whole genome shotgun (WGS) entry which is preliminary data.</text>
</comment>
<dbReference type="Proteomes" id="UP000266861">
    <property type="component" value="Unassembled WGS sequence"/>
</dbReference>
<dbReference type="OrthoDB" id="2404197at2759"/>
<keyword evidence="2" id="KW-1185">Reference proteome</keyword>
<dbReference type="EMBL" id="PQFF01000265">
    <property type="protein sequence ID" value="RHZ69024.1"/>
    <property type="molecule type" value="Genomic_DNA"/>
</dbReference>
<dbReference type="AlphaFoldDB" id="A0A397I6M0"/>
<name>A0A397I6M0_9GLOM</name>
<reference evidence="1 2" key="1">
    <citation type="submission" date="2018-08" db="EMBL/GenBank/DDBJ databases">
        <title>Genome and evolution of the arbuscular mycorrhizal fungus Diversispora epigaea (formerly Glomus versiforme) and its bacterial endosymbionts.</title>
        <authorList>
            <person name="Sun X."/>
            <person name="Fei Z."/>
            <person name="Harrison M."/>
        </authorList>
    </citation>
    <scope>NUCLEOTIDE SEQUENCE [LARGE SCALE GENOMIC DNA]</scope>
    <source>
        <strain evidence="1 2">IT104</strain>
    </source>
</reference>
<protein>
    <submittedName>
        <fullName evidence="1">Uncharacterized protein</fullName>
    </submittedName>
</protein>
<evidence type="ECO:0000313" key="1">
    <source>
        <dbReference type="EMBL" id="RHZ69024.1"/>
    </source>
</evidence>